<accession>Q5H9Y8</accession>
<proteinExistence type="predicted"/>
<dbReference type="EMBL" id="CR933497">
    <property type="protein sequence ID" value="CAI44610.1"/>
    <property type="molecule type" value="Genomic_DNA"/>
</dbReference>
<organism evidence="2 3">
    <name type="scientific">Oryza sativa subsp. japonica</name>
    <name type="common">Rice</name>
    <dbReference type="NCBI Taxonomy" id="39947"/>
    <lineage>
        <taxon>Eukaryota</taxon>
        <taxon>Viridiplantae</taxon>
        <taxon>Streptophyta</taxon>
        <taxon>Embryophyta</taxon>
        <taxon>Tracheophyta</taxon>
        <taxon>Spermatophyta</taxon>
        <taxon>Magnoliopsida</taxon>
        <taxon>Liliopsida</taxon>
        <taxon>Poales</taxon>
        <taxon>Poaceae</taxon>
        <taxon>BOP clade</taxon>
        <taxon>Oryzoideae</taxon>
        <taxon>Oryzeae</taxon>
        <taxon>Oryzinae</taxon>
        <taxon>Oryza</taxon>
        <taxon>Oryza sativa</taxon>
    </lineage>
</organism>
<feature type="region of interest" description="Disordered" evidence="1">
    <location>
        <begin position="34"/>
        <end position="90"/>
    </location>
</feature>
<gene>
    <name evidence="2" type="primary">P0650D04.14</name>
</gene>
<dbReference type="AlphaFoldDB" id="Q5H9Y8"/>
<name>Q5H9Y8_ORYSJ</name>
<sequence length="90" mass="9765">MKMMTSINSGSAVEVKKPVSSRRRQVALKMMMTPINGGGVHCPYRREHQSATAKRANGEVVDPQQRRHNRPAVQAETPVGGGEGEPAVKT</sequence>
<feature type="compositionally biased region" description="Polar residues" evidence="1">
    <location>
        <begin position="1"/>
        <end position="11"/>
    </location>
</feature>
<reference evidence="3" key="2">
    <citation type="journal article" date="2008" name="Nucleic Acids Res.">
        <title>The rice annotation project database (RAP-DB): 2008 update.</title>
        <authorList>
            <consortium name="The rice annotation project (RAP)"/>
        </authorList>
    </citation>
    <scope>GENOME REANNOTATION</scope>
    <source>
        <strain evidence="3">cv. Nipponbare</strain>
    </source>
</reference>
<dbReference type="Proteomes" id="UP000000763">
    <property type="component" value="Chromosome 4"/>
</dbReference>
<reference evidence="3" key="1">
    <citation type="journal article" date="2005" name="Nature">
        <title>The map-based sequence of the rice genome.</title>
        <authorList>
            <consortium name="International rice genome sequencing project (IRGSP)"/>
            <person name="Matsumoto T."/>
            <person name="Wu J."/>
            <person name="Kanamori H."/>
            <person name="Katayose Y."/>
            <person name="Fujisawa M."/>
            <person name="Namiki N."/>
            <person name="Mizuno H."/>
            <person name="Yamamoto K."/>
            <person name="Antonio B.A."/>
            <person name="Baba T."/>
            <person name="Sakata K."/>
            <person name="Nagamura Y."/>
            <person name="Aoki H."/>
            <person name="Arikawa K."/>
            <person name="Arita K."/>
            <person name="Bito T."/>
            <person name="Chiden Y."/>
            <person name="Fujitsuka N."/>
            <person name="Fukunaka R."/>
            <person name="Hamada M."/>
            <person name="Harada C."/>
            <person name="Hayashi A."/>
            <person name="Hijishita S."/>
            <person name="Honda M."/>
            <person name="Hosokawa S."/>
            <person name="Ichikawa Y."/>
            <person name="Idonuma A."/>
            <person name="Iijima M."/>
            <person name="Ikeda M."/>
            <person name="Ikeno M."/>
            <person name="Ito K."/>
            <person name="Ito S."/>
            <person name="Ito T."/>
            <person name="Ito Y."/>
            <person name="Ito Y."/>
            <person name="Iwabuchi A."/>
            <person name="Kamiya K."/>
            <person name="Karasawa W."/>
            <person name="Kurita K."/>
            <person name="Katagiri S."/>
            <person name="Kikuta A."/>
            <person name="Kobayashi H."/>
            <person name="Kobayashi N."/>
            <person name="Machita K."/>
            <person name="Maehara T."/>
            <person name="Masukawa M."/>
            <person name="Mizubayashi T."/>
            <person name="Mukai Y."/>
            <person name="Nagasaki H."/>
            <person name="Nagata Y."/>
            <person name="Naito S."/>
            <person name="Nakashima M."/>
            <person name="Nakama Y."/>
            <person name="Nakamichi Y."/>
            <person name="Nakamura M."/>
            <person name="Meguro A."/>
            <person name="Negishi M."/>
            <person name="Ohta I."/>
            <person name="Ohta T."/>
            <person name="Okamoto M."/>
            <person name="Ono N."/>
            <person name="Saji S."/>
            <person name="Sakaguchi M."/>
            <person name="Sakai K."/>
            <person name="Shibata M."/>
            <person name="Shimokawa T."/>
            <person name="Song J."/>
            <person name="Takazaki Y."/>
            <person name="Terasawa K."/>
            <person name="Tsugane M."/>
            <person name="Tsuji K."/>
            <person name="Ueda S."/>
            <person name="Waki K."/>
            <person name="Yamagata H."/>
            <person name="Yamamoto M."/>
            <person name="Yamamoto S."/>
            <person name="Yamane H."/>
            <person name="Yoshiki S."/>
            <person name="Yoshihara R."/>
            <person name="Yukawa K."/>
            <person name="Zhong H."/>
            <person name="Yano M."/>
            <person name="Yuan Q."/>
            <person name="Ouyang S."/>
            <person name="Liu J."/>
            <person name="Jones K.M."/>
            <person name="Gansberger K."/>
            <person name="Moffat K."/>
            <person name="Hill J."/>
            <person name="Bera J."/>
            <person name="Fadrosh D."/>
            <person name="Jin S."/>
            <person name="Johri S."/>
            <person name="Kim M."/>
            <person name="Overton L."/>
            <person name="Reardon M."/>
            <person name="Tsitrin T."/>
            <person name="Vuong H."/>
            <person name="Weaver B."/>
            <person name="Ciecko A."/>
            <person name="Tallon L."/>
            <person name="Jackson J."/>
            <person name="Pai G."/>
            <person name="Aken S.V."/>
            <person name="Utterback T."/>
            <person name="Reidmuller S."/>
            <person name="Feldblyum T."/>
            <person name="Hsiao J."/>
            <person name="Zismann V."/>
            <person name="Iobst S."/>
            <person name="de Vazeille A.R."/>
            <person name="Buell C.R."/>
            <person name="Ying K."/>
            <person name="Li Y."/>
            <person name="Lu T."/>
            <person name="Huang Y."/>
            <person name="Zhao Q."/>
            <person name="Feng Q."/>
            <person name="Zhang L."/>
            <person name="Zhu J."/>
            <person name="Weng Q."/>
            <person name="Mu J."/>
            <person name="Lu Y."/>
            <person name="Fan D."/>
            <person name="Liu Y."/>
            <person name="Guan J."/>
            <person name="Zhang Y."/>
            <person name="Yu S."/>
            <person name="Liu X."/>
            <person name="Zhang Y."/>
            <person name="Hong G."/>
            <person name="Han B."/>
            <person name="Choisne N."/>
            <person name="Demange N."/>
            <person name="Orjeda G."/>
            <person name="Samain S."/>
            <person name="Cattolico L."/>
            <person name="Pelletier E."/>
            <person name="Couloux A."/>
            <person name="Segurens B."/>
            <person name="Wincker P."/>
            <person name="D'Hont A."/>
            <person name="Scarpelli C."/>
            <person name="Weissenbach J."/>
            <person name="Salanoubat M."/>
            <person name="Quetier F."/>
            <person name="Yu Y."/>
            <person name="Kim H.R."/>
            <person name="Rambo T."/>
            <person name="Currie J."/>
            <person name="Collura K."/>
            <person name="Luo M."/>
            <person name="Yang T."/>
            <person name="Ammiraju J.S.S."/>
            <person name="Engler F."/>
            <person name="Soderlund C."/>
            <person name="Wing R.A."/>
            <person name="Palmer L.E."/>
            <person name="de la Bastide M."/>
            <person name="Spiegel L."/>
            <person name="Nascimento L."/>
            <person name="Zutavern T."/>
            <person name="O'Shaughnessy A."/>
            <person name="Dike S."/>
            <person name="Dedhia N."/>
            <person name="Preston R."/>
            <person name="Balija V."/>
            <person name="McCombie W.R."/>
            <person name="Chow T."/>
            <person name="Chen H."/>
            <person name="Chung M."/>
            <person name="Chen C."/>
            <person name="Shaw J."/>
            <person name="Wu H."/>
            <person name="Hsiao K."/>
            <person name="Chao Y."/>
            <person name="Chu M."/>
            <person name="Cheng C."/>
            <person name="Hour A."/>
            <person name="Lee P."/>
            <person name="Lin S."/>
            <person name="Lin Y."/>
            <person name="Liou J."/>
            <person name="Liu S."/>
            <person name="Hsing Y."/>
            <person name="Raghuvanshi S."/>
            <person name="Mohanty A."/>
            <person name="Bharti A.K."/>
            <person name="Gaur A."/>
            <person name="Gupta V."/>
            <person name="Kumar D."/>
            <person name="Ravi V."/>
            <person name="Vij S."/>
            <person name="Kapur A."/>
            <person name="Khurana P."/>
            <person name="Khurana P."/>
            <person name="Khurana J.P."/>
            <person name="Tyagi A.K."/>
            <person name="Gaikwad K."/>
            <person name="Singh A."/>
            <person name="Dalal V."/>
            <person name="Srivastava S."/>
            <person name="Dixit A."/>
            <person name="Pal A.K."/>
            <person name="Ghazi I.A."/>
            <person name="Yadav M."/>
            <person name="Pandit A."/>
            <person name="Bhargava A."/>
            <person name="Sureshbabu K."/>
            <person name="Batra K."/>
            <person name="Sharma T.R."/>
            <person name="Mohapatra T."/>
            <person name="Singh N.K."/>
            <person name="Messing J."/>
            <person name="Nelson A.B."/>
            <person name="Fuks G."/>
            <person name="Kavchok S."/>
            <person name="Keizer G."/>
            <person name="Linton E."/>
            <person name="Llaca V."/>
            <person name="Song R."/>
            <person name="Tanyolac B."/>
            <person name="Young S."/>
            <person name="Ho-Il K."/>
            <person name="Hahn J.H."/>
            <person name="Sangsakoo G."/>
            <person name="Vanavichit A."/>
            <person name="de Mattos Luiz.A.T."/>
            <person name="Zimmer P.D."/>
            <person name="Malone G."/>
            <person name="Dellagostin O."/>
            <person name="de Oliveira A.C."/>
            <person name="Bevan M."/>
            <person name="Bancroft I."/>
            <person name="Minx P."/>
            <person name="Cordum H."/>
            <person name="Wilson R."/>
            <person name="Cheng Z."/>
            <person name="Jin W."/>
            <person name="Jiang J."/>
            <person name="Leong S.A."/>
            <person name="Iwama H."/>
            <person name="Gojobori T."/>
            <person name="Itoh T."/>
            <person name="Niimura Y."/>
            <person name="Fujii Y."/>
            <person name="Habara T."/>
            <person name="Sakai H."/>
            <person name="Sato Y."/>
            <person name="Wilson G."/>
            <person name="Kumar K."/>
            <person name="McCouch S."/>
            <person name="Juretic N."/>
            <person name="Hoen D."/>
            <person name="Wright S."/>
            <person name="Bruskiewich R."/>
            <person name="Bureau T."/>
            <person name="Miyao A."/>
            <person name="Hirochika H."/>
            <person name="Nishikawa T."/>
            <person name="Kadowaki K."/>
            <person name="Sugiura M."/>
            <person name="Burr B."/>
            <person name="Sasaki T."/>
        </authorList>
    </citation>
    <scope>NUCLEOTIDE SEQUENCE [LARGE SCALE GENOMIC DNA]</scope>
    <source>
        <strain evidence="3">cv. Nipponbare</strain>
    </source>
</reference>
<evidence type="ECO:0000313" key="3">
    <source>
        <dbReference type="Proteomes" id="UP000000763"/>
    </source>
</evidence>
<feature type="region of interest" description="Disordered" evidence="1">
    <location>
        <begin position="1"/>
        <end position="21"/>
    </location>
</feature>
<evidence type="ECO:0000313" key="2">
    <source>
        <dbReference type="EMBL" id="CAI44610.1"/>
    </source>
</evidence>
<evidence type="ECO:0000256" key="1">
    <source>
        <dbReference type="SAM" id="MobiDB-lite"/>
    </source>
</evidence>
<protein>
    <submittedName>
        <fullName evidence="2">P0650D04.14 protein</fullName>
    </submittedName>
</protein>